<dbReference type="SUPFAM" id="SSF57701">
    <property type="entry name" value="Zn2/Cys6 DNA-binding domain"/>
    <property type="match status" value="1"/>
</dbReference>
<feature type="region of interest" description="Disordered" evidence="7">
    <location>
        <begin position="1"/>
        <end position="45"/>
    </location>
</feature>
<keyword evidence="4" id="KW-0238">DNA-binding</keyword>
<dbReference type="InterPro" id="IPR001138">
    <property type="entry name" value="Zn2Cys6_DnaBD"/>
</dbReference>
<keyword evidence="9" id="KW-1185">Reference proteome</keyword>
<evidence type="ECO:0000256" key="4">
    <source>
        <dbReference type="ARBA" id="ARBA00023125"/>
    </source>
</evidence>
<feature type="compositionally biased region" description="Polar residues" evidence="7">
    <location>
        <begin position="199"/>
        <end position="209"/>
    </location>
</feature>
<reference evidence="8" key="2">
    <citation type="journal article" date="2023" name="IMA Fungus">
        <title>Comparative genomic study of the Penicillium genus elucidates a diverse pangenome and 15 lateral gene transfer events.</title>
        <authorList>
            <person name="Petersen C."/>
            <person name="Sorensen T."/>
            <person name="Nielsen M.R."/>
            <person name="Sondergaard T.E."/>
            <person name="Sorensen J.L."/>
            <person name="Fitzpatrick D.A."/>
            <person name="Frisvad J.C."/>
            <person name="Nielsen K.L."/>
        </authorList>
    </citation>
    <scope>NUCLEOTIDE SEQUENCE</scope>
    <source>
        <strain evidence="8">IBT 21472</strain>
    </source>
</reference>
<name>A0A9W9PT86_9EURO</name>
<feature type="region of interest" description="Disordered" evidence="7">
    <location>
        <begin position="181"/>
        <end position="210"/>
    </location>
</feature>
<dbReference type="PANTHER" id="PTHR47660:SF8">
    <property type="entry name" value="TRANSCRIPTION FACTOR WITH C2H2 AND ZN(2)-CYS(6) DNA BINDING DOMAIN (EUROFUNG)"/>
    <property type="match status" value="1"/>
</dbReference>
<accession>A0A9W9PT86</accession>
<dbReference type="PROSITE" id="PS50048">
    <property type="entry name" value="ZN2_CY6_FUNGAL_2"/>
    <property type="match status" value="1"/>
</dbReference>
<evidence type="ECO:0000313" key="8">
    <source>
        <dbReference type="EMBL" id="KAJ5310986.1"/>
    </source>
</evidence>
<dbReference type="GO" id="GO:0008270">
    <property type="term" value="F:zinc ion binding"/>
    <property type="evidence" value="ECO:0007669"/>
    <property type="project" value="InterPro"/>
</dbReference>
<evidence type="ECO:0000256" key="3">
    <source>
        <dbReference type="ARBA" id="ARBA00023015"/>
    </source>
</evidence>
<dbReference type="PROSITE" id="PS00463">
    <property type="entry name" value="ZN2_CY6_FUNGAL_1"/>
    <property type="match status" value="1"/>
</dbReference>
<gene>
    <name evidence="8" type="ORF">N7476_006846</name>
</gene>
<evidence type="ECO:0000256" key="5">
    <source>
        <dbReference type="ARBA" id="ARBA00023163"/>
    </source>
</evidence>
<evidence type="ECO:0000313" key="9">
    <source>
        <dbReference type="Proteomes" id="UP001147746"/>
    </source>
</evidence>
<keyword evidence="5" id="KW-0804">Transcription</keyword>
<keyword evidence="6" id="KW-0539">Nucleus</keyword>
<evidence type="ECO:0000256" key="1">
    <source>
        <dbReference type="ARBA" id="ARBA00022723"/>
    </source>
</evidence>
<proteinExistence type="predicted"/>
<evidence type="ECO:0000256" key="7">
    <source>
        <dbReference type="SAM" id="MobiDB-lite"/>
    </source>
</evidence>
<dbReference type="AlphaFoldDB" id="A0A9W9PT86"/>
<dbReference type="Proteomes" id="UP001147746">
    <property type="component" value="Unassembled WGS sequence"/>
</dbReference>
<keyword evidence="2" id="KW-0862">Zinc</keyword>
<evidence type="ECO:0000256" key="6">
    <source>
        <dbReference type="ARBA" id="ARBA00023242"/>
    </source>
</evidence>
<comment type="caution">
    <text evidence="8">The sequence shown here is derived from an EMBL/GenBank/DDBJ whole genome shotgun (WGS) entry which is preliminary data.</text>
</comment>
<dbReference type="GO" id="GO:0000981">
    <property type="term" value="F:DNA-binding transcription factor activity, RNA polymerase II-specific"/>
    <property type="evidence" value="ECO:0007669"/>
    <property type="project" value="InterPro"/>
</dbReference>
<dbReference type="Gene3D" id="4.10.240.10">
    <property type="entry name" value="Zn(2)-C6 fungal-type DNA-binding domain"/>
    <property type="match status" value="1"/>
</dbReference>
<sequence length="931" mass="104168">MQPVQHARINQANVDRKPQVARKRTPPDRLGSPHINRSSSLASGLSRPRCLPKLHTVPPPQIINVLNVARHTSVQTISHVIWILIVTNASFSVRNVKEGSIAGSISSSRLISICLTKIRDVLQRHQAVHEKESADGKASNRRAKERAIAACEACATAKLSCDNERPCKRCRGKHIRCVSQAAKTSRRTSDRRTSSISSHPPNLNGQISSGLFAGTPDSALSDYNMPPGSVSYSGSAHDPYESNLTHELSLDTFLPRGNLQTYAALNSFPAFFEQVMLPGLESKDVFQETQQPRVFDFMHDTDFALTDNDLFGTEFIPDLDKILDTMGPVPELEDQQQSPQDDQDSARRRAAAFQRSLWLWVPEKNQHAFSDEGRIPLRDSDSIPTTHQSRLDALRIPGNLSQYARDDIFKLVLRTAGSRLSVSAFPSADYLDNLIKIGIGKRIETDAWIHPYTFYNQEYQQLRPEFLTALVAAGCVCCGLPSINKTGIILQEITRVGLAQLVEDDNSVIRDLQYLQASMLWLDIGISCGFTRKMQIAESYLQPLSTALRRAITFDKSAYTPITPYFAADDAESLQKTWHNWVRQELVYHLFGHDVEVAISMNRSALISYTELTLPFPAARDLWLAQSAEEWKEIWTSRYGMTRGSDMSLRDLLSDPSLITHVSPELDTEIARSALLHGLAIQVWEFRQQNLLSQGSQSASRATARLWLQSRQEDLYTTLRTTQNDSSDQPPTSTLMHEFVMMYLHIDMDAIQRFVGRMGELEARRAYPGLRGWSHTKEARVAIWHAGQAFRAARAVKAYQLRGLDSLAVYHAALVLWVYGLLQCGETRKLEVGTPMSEGEAVPRIPLDGSEDQLIKAFLARGNGRPGLTMNHHNGNGVDPKTFCELSKPRLVMAVARQVFEGNCPRSLPEDILPPMVQNLCSLIEELGNLP</sequence>
<dbReference type="GO" id="GO:0003677">
    <property type="term" value="F:DNA binding"/>
    <property type="evidence" value="ECO:0007669"/>
    <property type="project" value="UniProtKB-KW"/>
</dbReference>
<evidence type="ECO:0000256" key="2">
    <source>
        <dbReference type="ARBA" id="ARBA00022833"/>
    </source>
</evidence>
<dbReference type="EMBL" id="JAPZBO010000007">
    <property type="protein sequence ID" value="KAJ5310986.1"/>
    <property type="molecule type" value="Genomic_DNA"/>
</dbReference>
<keyword evidence="3" id="KW-0805">Transcription regulation</keyword>
<dbReference type="InterPro" id="IPR036864">
    <property type="entry name" value="Zn2-C6_fun-type_DNA-bd_sf"/>
</dbReference>
<dbReference type="CDD" id="cd00067">
    <property type="entry name" value="GAL4"/>
    <property type="match status" value="1"/>
</dbReference>
<reference evidence="8" key="1">
    <citation type="submission" date="2022-12" db="EMBL/GenBank/DDBJ databases">
        <authorList>
            <person name="Petersen C."/>
        </authorList>
    </citation>
    <scope>NUCLEOTIDE SEQUENCE</scope>
    <source>
        <strain evidence="8">IBT 21472</strain>
    </source>
</reference>
<protein>
    <submittedName>
        <fullName evidence="8">Uncharacterized protein</fullName>
    </submittedName>
</protein>
<organism evidence="8 9">
    <name type="scientific">Penicillium atrosanguineum</name>
    <dbReference type="NCBI Taxonomy" id="1132637"/>
    <lineage>
        <taxon>Eukaryota</taxon>
        <taxon>Fungi</taxon>
        <taxon>Dikarya</taxon>
        <taxon>Ascomycota</taxon>
        <taxon>Pezizomycotina</taxon>
        <taxon>Eurotiomycetes</taxon>
        <taxon>Eurotiomycetidae</taxon>
        <taxon>Eurotiales</taxon>
        <taxon>Aspergillaceae</taxon>
        <taxon>Penicillium</taxon>
    </lineage>
</organism>
<keyword evidence="1" id="KW-0479">Metal-binding</keyword>
<dbReference type="PANTHER" id="PTHR47660">
    <property type="entry name" value="TRANSCRIPTION FACTOR WITH C2H2 AND ZN(2)-CYS(6) DNA BINDING DOMAIN (EUROFUNG)-RELATED-RELATED"/>
    <property type="match status" value="1"/>
</dbReference>